<evidence type="ECO:0000313" key="4">
    <source>
        <dbReference type="Proteomes" id="UP000232688"/>
    </source>
</evidence>
<dbReference type="VEuPathDB" id="FungiDB:RhiirA1_454239"/>
<reference evidence="3 4" key="4">
    <citation type="submission" date="2017-10" db="EMBL/GenBank/DDBJ databases">
        <title>Genome analyses suggest a sexual origin of heterokaryosis in a supposedly ancient asexual fungus.</title>
        <authorList>
            <person name="Corradi N."/>
            <person name="Sedzielewska K."/>
            <person name="Noel J."/>
            <person name="Charron P."/>
            <person name="Farinelli L."/>
            <person name="Marton T."/>
            <person name="Kruger M."/>
            <person name="Pelin A."/>
            <person name="Brachmann A."/>
            <person name="Corradi N."/>
        </authorList>
    </citation>
    <scope>NUCLEOTIDE SEQUENCE [LARGE SCALE GENOMIC DNA]</scope>
    <source>
        <strain evidence="3 4">A1</strain>
    </source>
</reference>
<sequence length="174" mass="20656">MRQRSNGGSSRNYKKISGERKDKRSSKQLQRNGMGGFKLKIHVFGCRIISLAEQSDILRQYTTLNDDFTKRLKDENRATDDENVNKKRFKNSPPAKKFQKRWRVDNIGYRSHVISRKKFFTDNKLKTRSQKIWLLLDGFWVLRSQHFREAISYLALFTVFLTEGLNTKSRKFNE</sequence>
<feature type="compositionally biased region" description="Polar residues" evidence="1">
    <location>
        <begin position="1"/>
        <end position="11"/>
    </location>
</feature>
<evidence type="ECO:0000313" key="5">
    <source>
        <dbReference type="Proteomes" id="UP000232722"/>
    </source>
</evidence>
<reference evidence="3 4" key="3">
    <citation type="submission" date="2017-10" db="EMBL/GenBank/DDBJ databases">
        <title>Extensive intraspecific genome diversity in a model arbuscular mycorrhizal fungus.</title>
        <authorList>
            <person name="Chen E.C.H."/>
            <person name="Morin E."/>
            <person name="Baudet D."/>
            <person name="Noel J."/>
            <person name="Ndikumana S."/>
            <person name="Charron P."/>
            <person name="St-Onge C."/>
            <person name="Giorgi J."/>
            <person name="Grigoriev I.V."/>
            <person name="Roux C."/>
            <person name="Martin F.M."/>
            <person name="Corradi N."/>
        </authorList>
    </citation>
    <scope>NUCLEOTIDE SEQUENCE [LARGE SCALE GENOMIC DNA]</scope>
    <source>
        <strain evidence="3 4">A1</strain>
    </source>
</reference>
<protein>
    <submittedName>
        <fullName evidence="2">Uncharacterized protein</fullName>
    </submittedName>
</protein>
<dbReference type="Proteomes" id="UP000232722">
    <property type="component" value="Unassembled WGS sequence"/>
</dbReference>
<reference evidence="2 5" key="2">
    <citation type="submission" date="2017-09" db="EMBL/GenBank/DDBJ databases">
        <title>Extensive intraspecific genome diversity in a model arbuscular mycorrhizal fungus.</title>
        <authorList>
            <person name="Chen E.C."/>
            <person name="Morin E."/>
            <person name="Beaudet D."/>
            <person name="Noel J."/>
            <person name="Ndikumana S."/>
            <person name="Charron P."/>
            <person name="St-Onge C."/>
            <person name="Giorgi J."/>
            <person name="Grigoriev I.V."/>
            <person name="Roux C."/>
            <person name="Martin F.M."/>
            <person name="Corradi N."/>
        </authorList>
    </citation>
    <scope>NUCLEOTIDE SEQUENCE [LARGE SCALE GENOMIC DNA]</scope>
    <source>
        <strain evidence="2 5">A5</strain>
    </source>
</reference>
<gene>
    <name evidence="3" type="ORF">RhiirA1_454239</name>
    <name evidence="2" type="ORF">RhiirA5_420409</name>
</gene>
<dbReference type="VEuPathDB" id="FungiDB:RhiirFUN_018330"/>
<dbReference type="Proteomes" id="UP000232688">
    <property type="component" value="Unassembled WGS sequence"/>
</dbReference>
<evidence type="ECO:0000313" key="2">
    <source>
        <dbReference type="EMBL" id="PKC05828.1"/>
    </source>
</evidence>
<dbReference type="EMBL" id="LLXJ01000831">
    <property type="protein sequence ID" value="PKC05828.1"/>
    <property type="molecule type" value="Genomic_DNA"/>
</dbReference>
<feature type="region of interest" description="Disordered" evidence="1">
    <location>
        <begin position="1"/>
        <end position="31"/>
    </location>
</feature>
<evidence type="ECO:0000313" key="3">
    <source>
        <dbReference type="EMBL" id="PKC70865.1"/>
    </source>
</evidence>
<evidence type="ECO:0000256" key="1">
    <source>
        <dbReference type="SAM" id="MobiDB-lite"/>
    </source>
</evidence>
<organism evidence="2 5">
    <name type="scientific">Rhizophagus irregularis</name>
    <dbReference type="NCBI Taxonomy" id="588596"/>
    <lineage>
        <taxon>Eukaryota</taxon>
        <taxon>Fungi</taxon>
        <taxon>Fungi incertae sedis</taxon>
        <taxon>Mucoromycota</taxon>
        <taxon>Glomeromycotina</taxon>
        <taxon>Glomeromycetes</taxon>
        <taxon>Glomerales</taxon>
        <taxon>Glomeraceae</taxon>
        <taxon>Rhizophagus</taxon>
    </lineage>
</organism>
<dbReference type="EMBL" id="LLXH01000198">
    <property type="protein sequence ID" value="PKC70865.1"/>
    <property type="molecule type" value="Genomic_DNA"/>
</dbReference>
<proteinExistence type="predicted"/>
<accession>A0A2N0PG77</accession>
<name>A0A2N0PG77_9GLOM</name>
<dbReference type="AlphaFoldDB" id="A0A2N0PG77"/>
<reference evidence="2 5" key="1">
    <citation type="submission" date="2016-04" db="EMBL/GenBank/DDBJ databases">
        <title>Genome analyses suggest a sexual origin of heterokaryosis in a supposedly ancient asexual fungus.</title>
        <authorList>
            <person name="Ropars J."/>
            <person name="Sedzielewska K."/>
            <person name="Noel J."/>
            <person name="Charron P."/>
            <person name="Farinelli L."/>
            <person name="Marton T."/>
            <person name="Kruger M."/>
            <person name="Pelin A."/>
            <person name="Brachmann A."/>
            <person name="Corradi N."/>
        </authorList>
    </citation>
    <scope>NUCLEOTIDE SEQUENCE [LARGE SCALE GENOMIC DNA]</scope>
    <source>
        <strain evidence="2 5">A5</strain>
    </source>
</reference>
<dbReference type="VEuPathDB" id="FungiDB:FUN_000937"/>
<comment type="caution">
    <text evidence="2">The sequence shown here is derived from an EMBL/GenBank/DDBJ whole genome shotgun (WGS) entry which is preliminary data.</text>
</comment>